<protein>
    <submittedName>
        <fullName evidence="2">Nudix hydrolase domain-containing protein</fullName>
    </submittedName>
</protein>
<dbReference type="Gene3D" id="3.90.70.10">
    <property type="entry name" value="Cysteine proteinases"/>
    <property type="match status" value="1"/>
</dbReference>
<sequence>MVSYSSRTAIGEGGVDSEPTHLAAAVRRSIEKQSVMHASPANLSQKAPDRRYIAFNDIVATKVTENEALEVDANWKLPCLLCFVQTEADKKNTGSFFKAVKELNFAAESRSKFGAYFRGAGSNLCSPAVRRHFEVAVFEWAR</sequence>
<evidence type="ECO:0000313" key="2">
    <source>
        <dbReference type="WBParaSite" id="SMUV_0000202701-mRNA-1"/>
    </source>
</evidence>
<name>A0A0N5ACZ7_9BILA</name>
<keyword evidence="1" id="KW-1185">Reference proteome</keyword>
<reference evidence="2" key="1">
    <citation type="submission" date="2017-02" db="UniProtKB">
        <authorList>
            <consortium name="WormBaseParasite"/>
        </authorList>
    </citation>
    <scope>IDENTIFICATION</scope>
</reference>
<dbReference type="WBParaSite" id="SMUV_0000202701-mRNA-1">
    <property type="protein sequence ID" value="SMUV_0000202701-mRNA-1"/>
    <property type="gene ID" value="SMUV_0000202701"/>
</dbReference>
<dbReference type="AlphaFoldDB" id="A0A0N5ACZ7"/>
<evidence type="ECO:0000313" key="1">
    <source>
        <dbReference type="Proteomes" id="UP000046393"/>
    </source>
</evidence>
<dbReference type="Proteomes" id="UP000046393">
    <property type="component" value="Unplaced"/>
</dbReference>
<organism evidence="1 2">
    <name type="scientific">Syphacia muris</name>
    <dbReference type="NCBI Taxonomy" id="451379"/>
    <lineage>
        <taxon>Eukaryota</taxon>
        <taxon>Metazoa</taxon>
        <taxon>Ecdysozoa</taxon>
        <taxon>Nematoda</taxon>
        <taxon>Chromadorea</taxon>
        <taxon>Rhabditida</taxon>
        <taxon>Spirurina</taxon>
        <taxon>Oxyuridomorpha</taxon>
        <taxon>Oxyuroidea</taxon>
        <taxon>Oxyuridae</taxon>
        <taxon>Syphacia</taxon>
    </lineage>
</organism>
<accession>A0A0N5ACZ7</accession>
<proteinExistence type="predicted"/>